<dbReference type="Pfam" id="PF07992">
    <property type="entry name" value="Pyr_redox_2"/>
    <property type="match status" value="1"/>
</dbReference>
<keyword evidence="2" id="KW-0285">Flavoprotein</keyword>
<dbReference type="EMBL" id="CP154622">
    <property type="protein sequence ID" value="XAM40908.1"/>
    <property type="molecule type" value="Genomic_DNA"/>
</dbReference>
<gene>
    <name evidence="6" type="primary">padH</name>
    <name evidence="6" type="ORF">TPELB_12180</name>
</gene>
<dbReference type="Gene3D" id="3.30.390.30">
    <property type="match status" value="1"/>
</dbReference>
<evidence type="ECO:0000259" key="4">
    <source>
        <dbReference type="Pfam" id="PF07992"/>
    </source>
</evidence>
<keyword evidence="3" id="KW-0274">FAD</keyword>
<dbReference type="PRINTS" id="PR00368">
    <property type="entry name" value="FADPNR"/>
</dbReference>
<evidence type="ECO:0000313" key="7">
    <source>
        <dbReference type="Proteomes" id="UP001477947"/>
    </source>
</evidence>
<dbReference type="GO" id="GO:0047110">
    <property type="term" value="F:phenylglyoxylate dehydrogenase (acylating) activity"/>
    <property type="evidence" value="ECO:0007669"/>
    <property type="project" value="UniProtKB-EC"/>
</dbReference>
<dbReference type="RefSeq" id="WP_206924676.1">
    <property type="nucleotide sequence ID" value="NZ_CP154622.1"/>
</dbReference>
<proteinExistence type="predicted"/>
<evidence type="ECO:0000256" key="3">
    <source>
        <dbReference type="ARBA" id="ARBA00022827"/>
    </source>
</evidence>
<feature type="domain" description="NADH-rubredoxin oxidoreductase C-terminal" evidence="5">
    <location>
        <begin position="336"/>
        <end position="401"/>
    </location>
</feature>
<dbReference type="EC" id="1.2.1.58" evidence="6"/>
<dbReference type="InterPro" id="IPR023753">
    <property type="entry name" value="FAD/NAD-binding_dom"/>
</dbReference>
<dbReference type="InterPro" id="IPR041575">
    <property type="entry name" value="Rubredoxin_C"/>
</dbReference>
<protein>
    <submittedName>
        <fullName evidence="6">NADH-dependent phenylglyoxylate dehydrogenase subunit epsilon</fullName>
        <ecNumber evidence="6">1.2.1.58</ecNumber>
    </submittedName>
</protein>
<organism evidence="6 7">
    <name type="scientific">Terrisporobacter petrolearius</name>
    <dbReference type="NCBI Taxonomy" id="1460447"/>
    <lineage>
        <taxon>Bacteria</taxon>
        <taxon>Bacillati</taxon>
        <taxon>Bacillota</taxon>
        <taxon>Clostridia</taxon>
        <taxon>Peptostreptococcales</taxon>
        <taxon>Peptostreptococcaceae</taxon>
        <taxon>Terrisporobacter</taxon>
    </lineage>
</organism>
<sequence>MLDKLFNKLSSNKEKNYIEIKNTPNNYVIIGASAAGINAAKTLRQLDQKSSITLISKDEKIYSRCMLHHVISEHRSVESINFVDMNFMEKNDIKWIKNTEAKSIDTKNKIVNLELENISYDKLLIATGAKSFVPPIKNAKEGNNIYSLRDLEDVIYIKEKIKDSKKVAIIGAGLIGIDILTSLLDKGNLDVSLIYPNEYILDLQLDKYSAKVYESKFIDLGAKLYSSLPVNQILLDDNKNVKGVELGDNSIVECDLLIIATGVRPNTEIVANTNIEDNRGIVINDKCETTVKDVYAAGDVVGKNAIWPLAVKQGIVAAYNMAEVEKIIDDEFTFKNSMNFVGIPTVSLGIVIPPNDTYDVITRCDKDGYKKFVIKDNVITGFVAQGDISYTGPITYLIKHKVEIPNLRDRVFDIGYADFYSLKANGEFEYNI</sequence>
<dbReference type="InterPro" id="IPR016156">
    <property type="entry name" value="FAD/NAD-linked_Rdtase_dimer_sf"/>
</dbReference>
<evidence type="ECO:0000256" key="1">
    <source>
        <dbReference type="ARBA" id="ARBA00001974"/>
    </source>
</evidence>
<dbReference type="Proteomes" id="UP001477947">
    <property type="component" value="Chromosome"/>
</dbReference>
<evidence type="ECO:0000259" key="5">
    <source>
        <dbReference type="Pfam" id="PF18267"/>
    </source>
</evidence>
<keyword evidence="6" id="KW-0560">Oxidoreductase</keyword>
<keyword evidence="7" id="KW-1185">Reference proteome</keyword>
<feature type="domain" description="FAD/NAD(P)-binding" evidence="4">
    <location>
        <begin position="26"/>
        <end position="314"/>
    </location>
</feature>
<dbReference type="PANTHER" id="PTHR43429">
    <property type="entry name" value="PYRIDINE NUCLEOTIDE-DISULFIDE OXIDOREDUCTASE DOMAIN-CONTAINING"/>
    <property type="match status" value="1"/>
</dbReference>
<dbReference type="InterPro" id="IPR050260">
    <property type="entry name" value="FAD-bd_OxRdtase"/>
</dbReference>
<reference evidence="6 7" key="1">
    <citation type="submission" date="2024-04" db="EMBL/GenBank/DDBJ databases">
        <title>Isolation and characterization of novel acetogenic strains of the genera Terrisporobacter and Acetoanaerobium.</title>
        <authorList>
            <person name="Boeer T."/>
            <person name="Schueler M.A."/>
            <person name="Lueschen A."/>
            <person name="Eysell L."/>
            <person name="Droege J."/>
            <person name="Heinemann M."/>
            <person name="Engelhardt L."/>
            <person name="Basen M."/>
            <person name="Daniel R."/>
        </authorList>
    </citation>
    <scope>NUCLEOTIDE SEQUENCE [LARGE SCALE GENOMIC DNA]</scope>
    <source>
        <strain evidence="6 7">ELB</strain>
    </source>
</reference>
<dbReference type="SUPFAM" id="SSF51905">
    <property type="entry name" value="FAD/NAD(P)-binding domain"/>
    <property type="match status" value="2"/>
</dbReference>
<dbReference type="PANTHER" id="PTHR43429:SF3">
    <property type="entry name" value="NITRITE REDUCTASE [NAD(P)H]"/>
    <property type="match status" value="1"/>
</dbReference>
<dbReference type="InterPro" id="IPR036188">
    <property type="entry name" value="FAD/NAD-bd_sf"/>
</dbReference>
<accession>A0ABZ3FAT7</accession>
<dbReference type="PRINTS" id="PR00411">
    <property type="entry name" value="PNDRDTASEI"/>
</dbReference>
<name>A0ABZ3FAT7_9FIRM</name>
<evidence type="ECO:0000256" key="2">
    <source>
        <dbReference type="ARBA" id="ARBA00022630"/>
    </source>
</evidence>
<evidence type="ECO:0000313" key="6">
    <source>
        <dbReference type="EMBL" id="XAM40908.1"/>
    </source>
</evidence>
<dbReference type="Gene3D" id="3.50.50.60">
    <property type="entry name" value="FAD/NAD(P)-binding domain"/>
    <property type="match status" value="2"/>
</dbReference>
<comment type="cofactor">
    <cofactor evidence="1">
        <name>FAD</name>
        <dbReference type="ChEBI" id="CHEBI:57692"/>
    </cofactor>
</comment>
<dbReference type="Pfam" id="PF18267">
    <property type="entry name" value="Rubredoxin_C"/>
    <property type="match status" value="1"/>
</dbReference>